<proteinExistence type="inferred from homology"/>
<protein>
    <submittedName>
        <fullName evidence="7">Specialized sigma subunit of RNA polymerase</fullName>
    </submittedName>
</protein>
<dbReference type="InterPro" id="IPR013249">
    <property type="entry name" value="RNA_pol_sigma70_r4_t2"/>
</dbReference>
<feature type="domain" description="RNA polymerase sigma factor 70 region 4 type 2" evidence="6">
    <location>
        <begin position="128"/>
        <end position="179"/>
    </location>
</feature>
<dbReference type="Pfam" id="PF08281">
    <property type="entry name" value="Sigma70_r4_2"/>
    <property type="match status" value="1"/>
</dbReference>
<name>A0ABM7SZM0_9CLOT</name>
<dbReference type="Gene3D" id="1.10.10.10">
    <property type="entry name" value="Winged helix-like DNA-binding domain superfamily/Winged helix DNA-binding domain"/>
    <property type="match status" value="1"/>
</dbReference>
<keyword evidence="2" id="KW-0805">Transcription regulation</keyword>
<keyword evidence="4" id="KW-0804">Transcription</keyword>
<dbReference type="InterPro" id="IPR013324">
    <property type="entry name" value="RNA_pol_sigma_r3/r4-like"/>
</dbReference>
<dbReference type="PANTHER" id="PTHR43133:SF60">
    <property type="entry name" value="RNA POLYMERASE SIGMA FACTOR SIGV"/>
    <property type="match status" value="1"/>
</dbReference>
<keyword evidence="3" id="KW-0731">Sigma factor</keyword>
<dbReference type="SUPFAM" id="SSF88659">
    <property type="entry name" value="Sigma3 and sigma4 domains of RNA polymerase sigma factors"/>
    <property type="match status" value="1"/>
</dbReference>
<dbReference type="InterPro" id="IPR039425">
    <property type="entry name" value="RNA_pol_sigma-70-like"/>
</dbReference>
<sequence>MEPVTVVDFSHQNEKIHENIDKREEFTEIFQLYYKRVYNYTYYRVNSQEAAEDLTSNIFEKIIVRFNTYENEKSKFEVWMFTIARNTINDYFRKQKRYKIISIDSILDLMSRDKGPEDLMINKERNNKLLDALNVLDAKERNIIAYKFGGDLKNTEIAKILNISESNVGVKLHRIMKRLKIEMEKEAK</sequence>
<dbReference type="InterPro" id="IPR013325">
    <property type="entry name" value="RNA_pol_sigma_r2"/>
</dbReference>
<dbReference type="Gene3D" id="1.10.1740.10">
    <property type="match status" value="1"/>
</dbReference>
<gene>
    <name evidence="7" type="ORF">psyc5s11_11560</name>
</gene>
<accession>A0ABM7SZM0</accession>
<dbReference type="SUPFAM" id="SSF88946">
    <property type="entry name" value="Sigma2 domain of RNA polymerase sigma factors"/>
    <property type="match status" value="1"/>
</dbReference>
<organism evidence="7 8">
    <name type="scientific">Clostridium gelidum</name>
    <dbReference type="NCBI Taxonomy" id="704125"/>
    <lineage>
        <taxon>Bacteria</taxon>
        <taxon>Bacillati</taxon>
        <taxon>Bacillota</taxon>
        <taxon>Clostridia</taxon>
        <taxon>Eubacteriales</taxon>
        <taxon>Clostridiaceae</taxon>
        <taxon>Clostridium</taxon>
    </lineage>
</organism>
<dbReference type="Pfam" id="PF04542">
    <property type="entry name" value="Sigma70_r2"/>
    <property type="match status" value="1"/>
</dbReference>
<dbReference type="InterPro" id="IPR036388">
    <property type="entry name" value="WH-like_DNA-bd_sf"/>
</dbReference>
<dbReference type="InterPro" id="IPR014284">
    <property type="entry name" value="RNA_pol_sigma-70_dom"/>
</dbReference>
<comment type="similarity">
    <text evidence="1">Belongs to the sigma-70 factor family. ECF subfamily.</text>
</comment>
<evidence type="ECO:0000313" key="8">
    <source>
        <dbReference type="Proteomes" id="UP000824633"/>
    </source>
</evidence>
<evidence type="ECO:0000259" key="6">
    <source>
        <dbReference type="Pfam" id="PF08281"/>
    </source>
</evidence>
<dbReference type="NCBIfam" id="TIGR02937">
    <property type="entry name" value="sigma70-ECF"/>
    <property type="match status" value="1"/>
</dbReference>
<evidence type="ECO:0000256" key="1">
    <source>
        <dbReference type="ARBA" id="ARBA00010641"/>
    </source>
</evidence>
<keyword evidence="8" id="KW-1185">Reference proteome</keyword>
<evidence type="ECO:0000313" key="7">
    <source>
        <dbReference type="EMBL" id="BCZ45089.1"/>
    </source>
</evidence>
<dbReference type="EMBL" id="AP024849">
    <property type="protein sequence ID" value="BCZ45089.1"/>
    <property type="molecule type" value="Genomic_DNA"/>
</dbReference>
<dbReference type="PANTHER" id="PTHR43133">
    <property type="entry name" value="RNA POLYMERASE ECF-TYPE SIGMA FACTO"/>
    <property type="match status" value="1"/>
</dbReference>
<evidence type="ECO:0000256" key="2">
    <source>
        <dbReference type="ARBA" id="ARBA00023015"/>
    </source>
</evidence>
<dbReference type="RefSeq" id="WP_224036715.1">
    <property type="nucleotide sequence ID" value="NZ_AP024849.1"/>
</dbReference>
<feature type="domain" description="RNA polymerase sigma-70 region 2" evidence="5">
    <location>
        <begin position="30"/>
        <end position="97"/>
    </location>
</feature>
<evidence type="ECO:0000256" key="3">
    <source>
        <dbReference type="ARBA" id="ARBA00023082"/>
    </source>
</evidence>
<dbReference type="Proteomes" id="UP000824633">
    <property type="component" value="Chromosome"/>
</dbReference>
<evidence type="ECO:0000256" key="4">
    <source>
        <dbReference type="ARBA" id="ARBA00023163"/>
    </source>
</evidence>
<evidence type="ECO:0000259" key="5">
    <source>
        <dbReference type="Pfam" id="PF04542"/>
    </source>
</evidence>
<dbReference type="CDD" id="cd06171">
    <property type="entry name" value="Sigma70_r4"/>
    <property type="match status" value="1"/>
</dbReference>
<dbReference type="InterPro" id="IPR007627">
    <property type="entry name" value="RNA_pol_sigma70_r2"/>
</dbReference>
<reference evidence="8" key="1">
    <citation type="submission" date="2021-07" db="EMBL/GenBank/DDBJ databases">
        <title>Complete genome sequencing of a Clostridium isolate.</title>
        <authorList>
            <person name="Ueki A."/>
            <person name="Tonouchi A."/>
        </authorList>
    </citation>
    <scope>NUCLEOTIDE SEQUENCE [LARGE SCALE GENOMIC DNA]</scope>
    <source>
        <strain evidence="8">C5S11</strain>
    </source>
</reference>